<evidence type="ECO:0000313" key="14">
    <source>
        <dbReference type="Proteomes" id="UP000199706"/>
    </source>
</evidence>
<sequence length="216" mass="23726">MTELFMRSLPLLRSAVLMTIFLGLTSFVLGSTLGLLVALARLSSMGVLRALAFAYVSIFRGTPLLVQILLIYFGLPRYGLTLDPVPAALLALTLFSAAYLSENFRSGINAVDKGQWEAAMSLGMGYWKAMTRVILPQGLRIAIPPVGSRLIALIKDTSLASTITVVELTRVADQVGASTFRYMEMFLMVGIIYWGINQILTIVQTVLESRLSRRFV</sequence>
<feature type="transmembrane region" description="Helical" evidence="11">
    <location>
        <begin position="186"/>
        <end position="207"/>
    </location>
</feature>
<protein>
    <recommendedName>
        <fullName evidence="4">Putative glutamine transport system permease protein GlnP</fullName>
    </recommendedName>
</protein>
<keyword evidence="5 11" id="KW-0813">Transport</keyword>
<dbReference type="FunFam" id="1.10.3720.10:FF:000033">
    <property type="entry name" value="Polar amino acid ABC transporter permease"/>
    <property type="match status" value="1"/>
</dbReference>
<dbReference type="InterPro" id="IPR035906">
    <property type="entry name" value="MetI-like_sf"/>
</dbReference>
<feature type="domain" description="ABC transmembrane type-1" evidence="12">
    <location>
        <begin position="16"/>
        <end position="204"/>
    </location>
</feature>
<evidence type="ECO:0000256" key="5">
    <source>
        <dbReference type="ARBA" id="ARBA00022448"/>
    </source>
</evidence>
<keyword evidence="7 11" id="KW-0812">Transmembrane</keyword>
<dbReference type="GO" id="GO:0006865">
    <property type="term" value="P:amino acid transport"/>
    <property type="evidence" value="ECO:0007669"/>
    <property type="project" value="UniProtKB-KW"/>
</dbReference>
<dbReference type="PANTHER" id="PTHR30614">
    <property type="entry name" value="MEMBRANE COMPONENT OF AMINO ACID ABC TRANSPORTER"/>
    <property type="match status" value="1"/>
</dbReference>
<evidence type="ECO:0000256" key="1">
    <source>
        <dbReference type="ARBA" id="ARBA00003159"/>
    </source>
</evidence>
<dbReference type="PANTHER" id="PTHR30614:SF0">
    <property type="entry name" value="L-CYSTINE TRANSPORT SYSTEM PERMEASE PROTEIN TCYL"/>
    <property type="match status" value="1"/>
</dbReference>
<dbReference type="GO" id="GO:0043190">
    <property type="term" value="C:ATP-binding cassette (ABC) transporter complex"/>
    <property type="evidence" value="ECO:0007669"/>
    <property type="project" value="InterPro"/>
</dbReference>
<accession>A0A1G7SI95</accession>
<evidence type="ECO:0000256" key="2">
    <source>
        <dbReference type="ARBA" id="ARBA00004429"/>
    </source>
</evidence>
<keyword evidence="8" id="KW-0029">Amino-acid transport</keyword>
<evidence type="ECO:0000256" key="8">
    <source>
        <dbReference type="ARBA" id="ARBA00022970"/>
    </source>
</evidence>
<dbReference type="PROSITE" id="PS50928">
    <property type="entry name" value="ABC_TM1"/>
    <property type="match status" value="1"/>
</dbReference>
<evidence type="ECO:0000256" key="4">
    <source>
        <dbReference type="ARBA" id="ARBA00016506"/>
    </source>
</evidence>
<evidence type="ECO:0000256" key="6">
    <source>
        <dbReference type="ARBA" id="ARBA00022475"/>
    </source>
</evidence>
<gene>
    <name evidence="13" type="ORF">SAMN05216466_102531</name>
</gene>
<dbReference type="InterPro" id="IPR010065">
    <property type="entry name" value="AA_ABC_transptr_permease_3TM"/>
</dbReference>
<dbReference type="EMBL" id="FNCJ01000002">
    <property type="protein sequence ID" value="SDG22728.1"/>
    <property type="molecule type" value="Genomic_DNA"/>
</dbReference>
<dbReference type="NCBIfam" id="TIGR01726">
    <property type="entry name" value="HEQRo_perm_3TM"/>
    <property type="match status" value="1"/>
</dbReference>
<dbReference type="Proteomes" id="UP000199706">
    <property type="component" value="Unassembled WGS sequence"/>
</dbReference>
<dbReference type="Pfam" id="PF00528">
    <property type="entry name" value="BPD_transp_1"/>
    <property type="match status" value="1"/>
</dbReference>
<dbReference type="GO" id="GO:0022857">
    <property type="term" value="F:transmembrane transporter activity"/>
    <property type="evidence" value="ECO:0007669"/>
    <property type="project" value="InterPro"/>
</dbReference>
<comment type="function">
    <text evidence="1">Part of the binding-protein-dependent transport system for glutamine; probably responsible for the translocation of the substrate across the membrane.</text>
</comment>
<evidence type="ECO:0000313" key="13">
    <source>
        <dbReference type="EMBL" id="SDG22728.1"/>
    </source>
</evidence>
<feature type="transmembrane region" description="Helical" evidence="11">
    <location>
        <begin position="81"/>
        <end position="100"/>
    </location>
</feature>
<evidence type="ECO:0000259" key="12">
    <source>
        <dbReference type="PROSITE" id="PS50928"/>
    </source>
</evidence>
<dbReference type="Gene3D" id="1.10.3720.10">
    <property type="entry name" value="MetI-like"/>
    <property type="match status" value="1"/>
</dbReference>
<keyword evidence="9 11" id="KW-1133">Transmembrane helix</keyword>
<comment type="subcellular location">
    <subcellularLocation>
        <location evidence="2">Cell inner membrane</location>
        <topology evidence="2">Multi-pass membrane protein</topology>
    </subcellularLocation>
    <subcellularLocation>
        <location evidence="11">Cell membrane</location>
        <topology evidence="11">Multi-pass membrane protein</topology>
    </subcellularLocation>
</comment>
<dbReference type="InterPro" id="IPR000515">
    <property type="entry name" value="MetI-like"/>
</dbReference>
<dbReference type="SUPFAM" id="SSF161098">
    <property type="entry name" value="MetI-like"/>
    <property type="match status" value="1"/>
</dbReference>
<feature type="transmembrane region" description="Helical" evidence="11">
    <location>
        <begin position="15"/>
        <end position="40"/>
    </location>
</feature>
<evidence type="ECO:0000256" key="11">
    <source>
        <dbReference type="RuleBase" id="RU363032"/>
    </source>
</evidence>
<dbReference type="OrthoDB" id="7026155at2"/>
<comment type="similarity">
    <text evidence="3">Belongs to the binding-protein-dependent transport system permease family. HisMQ subfamily.</text>
</comment>
<name>A0A1G7SI95_9BURK</name>
<proteinExistence type="inferred from homology"/>
<dbReference type="InterPro" id="IPR043429">
    <property type="entry name" value="ArtM/GltK/GlnP/TcyL/YhdX-like"/>
</dbReference>
<dbReference type="CDD" id="cd06261">
    <property type="entry name" value="TM_PBP2"/>
    <property type="match status" value="1"/>
</dbReference>
<evidence type="ECO:0000256" key="9">
    <source>
        <dbReference type="ARBA" id="ARBA00022989"/>
    </source>
</evidence>
<reference evidence="13 14" key="1">
    <citation type="submission" date="2016-10" db="EMBL/GenBank/DDBJ databases">
        <authorList>
            <person name="de Groot N.N."/>
        </authorList>
    </citation>
    <scope>NUCLEOTIDE SEQUENCE [LARGE SCALE GENOMIC DNA]</scope>
    <source>
        <strain evidence="13 14">LMG 2247</strain>
    </source>
</reference>
<feature type="transmembrane region" description="Helical" evidence="11">
    <location>
        <begin position="52"/>
        <end position="75"/>
    </location>
</feature>
<keyword evidence="10 11" id="KW-0472">Membrane</keyword>
<organism evidence="13 14">
    <name type="scientific">Paraburkholderia phenazinium</name>
    <dbReference type="NCBI Taxonomy" id="60549"/>
    <lineage>
        <taxon>Bacteria</taxon>
        <taxon>Pseudomonadati</taxon>
        <taxon>Pseudomonadota</taxon>
        <taxon>Betaproteobacteria</taxon>
        <taxon>Burkholderiales</taxon>
        <taxon>Burkholderiaceae</taxon>
        <taxon>Paraburkholderia</taxon>
    </lineage>
</organism>
<evidence type="ECO:0000256" key="3">
    <source>
        <dbReference type="ARBA" id="ARBA00010072"/>
    </source>
</evidence>
<keyword evidence="6" id="KW-1003">Cell membrane</keyword>
<dbReference type="AlphaFoldDB" id="A0A1G7SI95"/>
<evidence type="ECO:0000256" key="10">
    <source>
        <dbReference type="ARBA" id="ARBA00023136"/>
    </source>
</evidence>
<evidence type="ECO:0000256" key="7">
    <source>
        <dbReference type="ARBA" id="ARBA00022692"/>
    </source>
</evidence>
<dbReference type="RefSeq" id="WP_090682679.1">
    <property type="nucleotide sequence ID" value="NZ_CADERL010000002.1"/>
</dbReference>